<sequence>MWLSNTDKELLEEEWNTTLMELENDQFVGRGRELQYFRDFIESSKDTKRILHVYGMGGIGKTFLIHAFQRLVERLDGMVFLGLDSEDFAQSPSMFAEQLLFQLDSKLSLKLSKSHETPLNQCLDVLKESSKNHRIIIAVDTYEKIGSMDRWFREVFLRSLPESISIILAGRHPLTAGWMESPAWRSIVTQVKLTAFTYDQTRLYLSKAGVTKHSDIQDYWRFTNGHPLTLSLSAMAYGSKENTDHHPHEKHEILTYLTSKWLSEVNDPELQRLLEAAAVLRHFDQATLNFILDERTTTTAFTRLTSLSFVNRTNHGWGIHEIIRSAIVLNIQERTPEHYQSLKRRSASYYLQQINRNQSSTWEIAEYFYHLGEEVIRSAFFQDKDQQKKYIEPVGAHNFKEVEEYFEKRNRYDQDSVAHYYNRETDTTYRYYVSAEHNQKENDLIGAEYVRKMGYNVGRIVKDEEGEMIGLSLIVPINRQTIEQLKKEPVSRAYFRQLSREEEEEYRVGEDSYSGWFIRMLDCLNPEDSHTRSFLLYSLFPLLLSGGRIITSTPIPFFQQLTQAFGFEKVPNATHYDFGPDQPSPTFLLDVRGPRLIQYLKQFSQTVSLEKDHVLHVAERHQLTKREKEILLSIHGELSNKAIAEQLHITEITVKKHVGSILKKFQVKNRTQLMKRIMEMSPYL</sequence>
<keyword evidence="3" id="KW-0804">Transcription</keyword>
<proteinExistence type="predicted"/>
<dbReference type="CDD" id="cd06170">
    <property type="entry name" value="LuxR_C_like"/>
    <property type="match status" value="1"/>
</dbReference>
<evidence type="ECO:0000313" key="5">
    <source>
        <dbReference type="EMBL" id="SFF79182.1"/>
    </source>
</evidence>
<evidence type="ECO:0000313" key="6">
    <source>
        <dbReference type="Proteomes" id="UP000198897"/>
    </source>
</evidence>
<dbReference type="GO" id="GO:0003677">
    <property type="term" value="F:DNA binding"/>
    <property type="evidence" value="ECO:0007669"/>
    <property type="project" value="UniProtKB-KW"/>
</dbReference>
<keyword evidence="1" id="KW-0805">Transcription regulation</keyword>
<dbReference type="RefSeq" id="WP_089751411.1">
    <property type="nucleotide sequence ID" value="NZ_FOOG01000009.1"/>
</dbReference>
<dbReference type="InterPro" id="IPR000792">
    <property type="entry name" value="Tscrpt_reg_LuxR_C"/>
</dbReference>
<dbReference type="PANTHER" id="PTHR44688">
    <property type="entry name" value="DNA-BINDING TRANSCRIPTIONAL ACTIVATOR DEVR_DOSR"/>
    <property type="match status" value="1"/>
</dbReference>
<name>A0A1I2LIC5_9BACI</name>
<dbReference type="Proteomes" id="UP000198897">
    <property type="component" value="Unassembled WGS sequence"/>
</dbReference>
<dbReference type="PRINTS" id="PR00038">
    <property type="entry name" value="HTHLUXR"/>
</dbReference>
<dbReference type="EMBL" id="FOOG01000009">
    <property type="protein sequence ID" value="SFF79182.1"/>
    <property type="molecule type" value="Genomic_DNA"/>
</dbReference>
<dbReference type="InterPro" id="IPR027417">
    <property type="entry name" value="P-loop_NTPase"/>
</dbReference>
<dbReference type="SUPFAM" id="SSF46894">
    <property type="entry name" value="C-terminal effector domain of the bipartite response regulators"/>
    <property type="match status" value="1"/>
</dbReference>
<accession>A0A1I2LIC5</accession>
<dbReference type="PANTHER" id="PTHR44688:SF16">
    <property type="entry name" value="DNA-BINDING TRANSCRIPTIONAL ACTIVATOR DEVR_DOSR"/>
    <property type="match status" value="1"/>
</dbReference>
<dbReference type="InterPro" id="IPR016032">
    <property type="entry name" value="Sig_transdc_resp-reg_C-effctor"/>
</dbReference>
<keyword evidence="6" id="KW-1185">Reference proteome</keyword>
<evidence type="ECO:0000259" key="4">
    <source>
        <dbReference type="PROSITE" id="PS50043"/>
    </source>
</evidence>
<dbReference type="SUPFAM" id="SSF52540">
    <property type="entry name" value="P-loop containing nucleoside triphosphate hydrolases"/>
    <property type="match status" value="1"/>
</dbReference>
<dbReference type="Pfam" id="PF13191">
    <property type="entry name" value="AAA_16"/>
    <property type="match status" value="1"/>
</dbReference>
<evidence type="ECO:0000256" key="1">
    <source>
        <dbReference type="ARBA" id="ARBA00023015"/>
    </source>
</evidence>
<reference evidence="6" key="1">
    <citation type="submission" date="2016-10" db="EMBL/GenBank/DDBJ databases">
        <authorList>
            <person name="Varghese N."/>
            <person name="Submissions S."/>
        </authorList>
    </citation>
    <scope>NUCLEOTIDE SEQUENCE [LARGE SCALE GENOMIC DNA]</scope>
    <source>
        <strain evidence="6">FP5</strain>
    </source>
</reference>
<keyword evidence="2" id="KW-0238">DNA-binding</keyword>
<organism evidence="5 6">
    <name type="scientific">Halobacillus alkaliphilus</name>
    <dbReference type="NCBI Taxonomy" id="396056"/>
    <lineage>
        <taxon>Bacteria</taxon>
        <taxon>Bacillati</taxon>
        <taxon>Bacillota</taxon>
        <taxon>Bacilli</taxon>
        <taxon>Bacillales</taxon>
        <taxon>Bacillaceae</taxon>
        <taxon>Halobacillus</taxon>
    </lineage>
</organism>
<dbReference type="PROSITE" id="PS50043">
    <property type="entry name" value="HTH_LUXR_2"/>
    <property type="match status" value="1"/>
</dbReference>
<evidence type="ECO:0000256" key="2">
    <source>
        <dbReference type="ARBA" id="ARBA00023125"/>
    </source>
</evidence>
<protein>
    <submittedName>
        <fullName evidence="5">AAA ATPase domain-containing protein</fullName>
    </submittedName>
</protein>
<dbReference type="InterPro" id="IPR036388">
    <property type="entry name" value="WH-like_DNA-bd_sf"/>
</dbReference>
<dbReference type="Gene3D" id="1.10.10.10">
    <property type="entry name" value="Winged helix-like DNA-binding domain superfamily/Winged helix DNA-binding domain"/>
    <property type="match status" value="1"/>
</dbReference>
<dbReference type="GO" id="GO:0006355">
    <property type="term" value="P:regulation of DNA-templated transcription"/>
    <property type="evidence" value="ECO:0007669"/>
    <property type="project" value="InterPro"/>
</dbReference>
<evidence type="ECO:0000256" key="3">
    <source>
        <dbReference type="ARBA" id="ARBA00023163"/>
    </source>
</evidence>
<feature type="domain" description="HTH luxR-type" evidence="4">
    <location>
        <begin position="616"/>
        <end position="681"/>
    </location>
</feature>
<dbReference type="SMART" id="SM00421">
    <property type="entry name" value="HTH_LUXR"/>
    <property type="match status" value="1"/>
</dbReference>
<gene>
    <name evidence="5" type="ORF">SAMN05216353_10949</name>
</gene>
<dbReference type="OrthoDB" id="182489at2"/>
<dbReference type="AlphaFoldDB" id="A0A1I2LIC5"/>
<dbReference type="Gene3D" id="3.40.50.300">
    <property type="entry name" value="P-loop containing nucleotide triphosphate hydrolases"/>
    <property type="match status" value="1"/>
</dbReference>
<dbReference type="InterPro" id="IPR041664">
    <property type="entry name" value="AAA_16"/>
</dbReference>
<dbReference type="Pfam" id="PF00196">
    <property type="entry name" value="GerE"/>
    <property type="match status" value="1"/>
</dbReference>